<organism evidence="1 2">
    <name type="scientific">Canavalia gladiata</name>
    <name type="common">Sword bean</name>
    <name type="synonym">Dolichos gladiatus</name>
    <dbReference type="NCBI Taxonomy" id="3824"/>
    <lineage>
        <taxon>Eukaryota</taxon>
        <taxon>Viridiplantae</taxon>
        <taxon>Streptophyta</taxon>
        <taxon>Embryophyta</taxon>
        <taxon>Tracheophyta</taxon>
        <taxon>Spermatophyta</taxon>
        <taxon>Magnoliopsida</taxon>
        <taxon>eudicotyledons</taxon>
        <taxon>Gunneridae</taxon>
        <taxon>Pentapetalae</taxon>
        <taxon>rosids</taxon>
        <taxon>fabids</taxon>
        <taxon>Fabales</taxon>
        <taxon>Fabaceae</taxon>
        <taxon>Papilionoideae</taxon>
        <taxon>50 kb inversion clade</taxon>
        <taxon>NPAAA clade</taxon>
        <taxon>indigoferoid/millettioid clade</taxon>
        <taxon>Phaseoleae</taxon>
        <taxon>Canavalia</taxon>
    </lineage>
</organism>
<evidence type="ECO:0000313" key="2">
    <source>
        <dbReference type="Proteomes" id="UP001367508"/>
    </source>
</evidence>
<protein>
    <submittedName>
        <fullName evidence="1">Uncharacterized protein</fullName>
    </submittedName>
</protein>
<comment type="caution">
    <text evidence="1">The sequence shown here is derived from an EMBL/GenBank/DDBJ whole genome shotgun (WGS) entry which is preliminary data.</text>
</comment>
<name>A0AAN9QB18_CANGL</name>
<accession>A0AAN9QB18</accession>
<dbReference type="Proteomes" id="UP001367508">
    <property type="component" value="Unassembled WGS sequence"/>
</dbReference>
<gene>
    <name evidence="1" type="ORF">VNO77_25578</name>
</gene>
<reference evidence="1 2" key="1">
    <citation type="submission" date="2024-01" db="EMBL/GenBank/DDBJ databases">
        <title>The genomes of 5 underutilized Papilionoideae crops provide insights into root nodulation and disease resistanc.</title>
        <authorList>
            <person name="Jiang F."/>
        </authorList>
    </citation>
    <scope>NUCLEOTIDE SEQUENCE [LARGE SCALE GENOMIC DNA]</scope>
    <source>
        <strain evidence="1">LVBAO_FW01</strain>
        <tissue evidence="1">Leaves</tissue>
    </source>
</reference>
<keyword evidence="2" id="KW-1185">Reference proteome</keyword>
<proteinExistence type="predicted"/>
<evidence type="ECO:0000313" key="1">
    <source>
        <dbReference type="EMBL" id="KAK7331355.1"/>
    </source>
</evidence>
<dbReference type="EMBL" id="JAYMYQ010000005">
    <property type="protein sequence ID" value="KAK7331355.1"/>
    <property type="molecule type" value="Genomic_DNA"/>
</dbReference>
<dbReference type="AlphaFoldDB" id="A0AAN9QB18"/>
<sequence>MYLKFVVKCYVMYYFNLGPYAYSLESTFKGLLDCWILWLNLRKRVGGEARPILVGWEDKTVFVVVILTLRGICVTKILSRNLLMD</sequence>